<evidence type="ECO:0000256" key="8">
    <source>
        <dbReference type="PROSITE-ProRule" id="PRU00221"/>
    </source>
</evidence>
<dbReference type="Gene3D" id="2.130.10.10">
    <property type="entry name" value="YVTN repeat-like/Quinoprotein amine dehydrogenase"/>
    <property type="match status" value="2"/>
</dbReference>
<protein>
    <recommendedName>
        <fullName evidence="7">U three protein 7</fullName>
    </recommendedName>
</protein>
<evidence type="ECO:0000313" key="11">
    <source>
        <dbReference type="EMBL" id="CDK25609.1"/>
    </source>
</evidence>
<name>W6MHB3_9ASCO</name>
<dbReference type="PANTHER" id="PTHR14085:SF3">
    <property type="entry name" value="WD REPEAT-CONTAINING PROTEIN 46"/>
    <property type="match status" value="1"/>
</dbReference>
<dbReference type="GO" id="GO:0000480">
    <property type="term" value="P:endonucleolytic cleavage in 5'-ETS of tricistronic rRNA transcript (SSU-rRNA, 5.8S rRNA, LSU-rRNA)"/>
    <property type="evidence" value="ECO:0007669"/>
    <property type="project" value="EnsemblFungi"/>
</dbReference>
<dbReference type="Pfam" id="PF08149">
    <property type="entry name" value="BING4CT"/>
    <property type="match status" value="1"/>
</dbReference>
<dbReference type="RefSeq" id="XP_022457621.1">
    <property type="nucleotide sequence ID" value="XM_022603773.1"/>
</dbReference>
<sequence>MAKPIHGNNVVPRKTEEKYKRMTSQAPVTTTDKKLRGSLKRLNEQHDDAVRSAAGTDILLQEEVGFLEAEGMEKTYKFKQDDIKGAVDVSTATKGLDLRLPELGPYTLDYSRNGRELLIGGTKGHVASMDWRTGVLDCELHLGETVRAVKYLHNDQYFAVAQKKYTFIYDKTGAELHRLKQHIEATNLDFLPYHFLLVSSGATGFLKYHDVSTGTLVSELRTKLGPTQCMAQNPWNAVMHLGHGNGQVTLWAPNMSSSLVKIQACKGPIRSVAVNRDGRYMVVAGADKTVKVWDVRTFREVESYYTLTPASSVDISDTGLVSVGWSSHVTVWKDLLKTRQKSPYMNELLPSCPVETTQFVPFEDILGVGHRNGVTNLIIPGAGEANYDALEVNPFETAKQRQQSEVRSLINKLSPDMISLDPDFIGTVDKRANQQRLTPAQLSQITLSKKEKEAAEAKEEVRPDVKSKNSALRRHKRKMRQNVIHERSTRVDAALKKEKELRKKKLDRARGVPEEKDLLGPALSRFV</sequence>
<dbReference type="InterPro" id="IPR001680">
    <property type="entry name" value="WD40_rpt"/>
</dbReference>
<keyword evidence="3" id="KW-0698">rRNA processing</keyword>
<evidence type="ECO:0000256" key="2">
    <source>
        <dbReference type="ARBA" id="ARBA00004604"/>
    </source>
</evidence>
<evidence type="ECO:0000256" key="3">
    <source>
        <dbReference type="ARBA" id="ARBA00022552"/>
    </source>
</evidence>
<accession>W6MHB3</accession>
<keyword evidence="5" id="KW-0677">Repeat</keyword>
<evidence type="ECO:0000256" key="4">
    <source>
        <dbReference type="ARBA" id="ARBA00022574"/>
    </source>
</evidence>
<feature type="region of interest" description="Disordered" evidence="9">
    <location>
        <begin position="454"/>
        <end position="497"/>
    </location>
</feature>
<dbReference type="PROSITE" id="PS50294">
    <property type="entry name" value="WD_REPEATS_REGION"/>
    <property type="match status" value="1"/>
</dbReference>
<gene>
    <name evidence="11" type="ORF">KUCA_T00001579001</name>
</gene>
<dbReference type="GO" id="GO:0030688">
    <property type="term" value="C:preribosome, small subunit precursor"/>
    <property type="evidence" value="ECO:0007669"/>
    <property type="project" value="EnsemblFungi"/>
</dbReference>
<dbReference type="InterPro" id="IPR015943">
    <property type="entry name" value="WD40/YVTN_repeat-like_dom_sf"/>
</dbReference>
<feature type="repeat" description="WD" evidence="8">
    <location>
        <begin position="262"/>
        <end position="303"/>
    </location>
</feature>
<dbReference type="EMBL" id="HG793126">
    <property type="protein sequence ID" value="CDK25609.1"/>
    <property type="molecule type" value="Genomic_DNA"/>
</dbReference>
<feature type="compositionally biased region" description="Basic and acidic residues" evidence="9">
    <location>
        <begin position="483"/>
        <end position="497"/>
    </location>
</feature>
<dbReference type="Proteomes" id="UP000019384">
    <property type="component" value="Unassembled WGS sequence"/>
</dbReference>
<dbReference type="SMART" id="SM01033">
    <property type="entry name" value="BING4CT"/>
    <property type="match status" value="1"/>
</dbReference>
<dbReference type="GeneID" id="34519009"/>
<dbReference type="PROSITE" id="PS50082">
    <property type="entry name" value="WD_REPEATS_2"/>
    <property type="match status" value="1"/>
</dbReference>
<evidence type="ECO:0000256" key="9">
    <source>
        <dbReference type="SAM" id="MobiDB-lite"/>
    </source>
</evidence>
<evidence type="ECO:0000256" key="1">
    <source>
        <dbReference type="ARBA" id="ARBA00004099"/>
    </source>
</evidence>
<evidence type="ECO:0000256" key="7">
    <source>
        <dbReference type="ARBA" id="ARBA00076453"/>
    </source>
</evidence>
<organism evidence="11 12">
    <name type="scientific">Kuraishia capsulata CBS 1993</name>
    <dbReference type="NCBI Taxonomy" id="1382522"/>
    <lineage>
        <taxon>Eukaryota</taxon>
        <taxon>Fungi</taxon>
        <taxon>Dikarya</taxon>
        <taxon>Ascomycota</taxon>
        <taxon>Saccharomycotina</taxon>
        <taxon>Pichiomycetes</taxon>
        <taxon>Pichiales</taxon>
        <taxon>Pichiaceae</taxon>
        <taxon>Kuraishia</taxon>
    </lineage>
</organism>
<evidence type="ECO:0000256" key="5">
    <source>
        <dbReference type="ARBA" id="ARBA00022737"/>
    </source>
</evidence>
<dbReference type="HOGENOM" id="CLU_022996_1_1_1"/>
<reference evidence="11" key="2">
    <citation type="submission" date="2014-02" db="EMBL/GenBank/DDBJ databases">
        <title>Complete DNA sequence of /Kuraishia capsulata/ illustrates novel genomic features among budding yeasts (/Saccharomycotina/).</title>
        <authorList>
            <person name="Morales L."/>
            <person name="Noel B."/>
            <person name="Porcel B."/>
            <person name="Marcet-Houben M."/>
            <person name="Hullo M-F."/>
            <person name="Sacerdot C."/>
            <person name="Tekaia F."/>
            <person name="Leh-Louis V."/>
            <person name="Despons L."/>
            <person name="Khanna V."/>
            <person name="Aury J-M."/>
            <person name="Barbe V."/>
            <person name="Couloux A."/>
            <person name="Labadie K."/>
            <person name="Pelletier E."/>
            <person name="Souciet J-L."/>
            <person name="Boekhout T."/>
            <person name="Gabaldon T."/>
            <person name="Wincker P."/>
            <person name="Dujon B."/>
        </authorList>
    </citation>
    <scope>NUCLEOTIDE SEQUENCE</scope>
    <source>
        <strain evidence="11">CBS 1993</strain>
    </source>
</reference>
<feature type="compositionally biased region" description="Basic and acidic residues" evidence="9">
    <location>
        <begin position="454"/>
        <end position="467"/>
    </location>
</feature>
<keyword evidence="12" id="KW-1185">Reference proteome</keyword>
<keyword evidence="6" id="KW-0539">Nucleus</keyword>
<dbReference type="AlphaFoldDB" id="W6MHB3"/>
<dbReference type="SMART" id="SM00320">
    <property type="entry name" value="WD40"/>
    <property type="match status" value="4"/>
</dbReference>
<dbReference type="SUPFAM" id="SSF50978">
    <property type="entry name" value="WD40 repeat-like"/>
    <property type="match status" value="1"/>
</dbReference>
<dbReference type="PANTHER" id="PTHR14085">
    <property type="entry name" value="WD-REPEAT PROTEIN BING4"/>
    <property type="match status" value="1"/>
</dbReference>
<dbReference type="GO" id="GO:0032040">
    <property type="term" value="C:small-subunit processome"/>
    <property type="evidence" value="ECO:0007669"/>
    <property type="project" value="EnsemblFungi"/>
</dbReference>
<dbReference type="InterPro" id="IPR040315">
    <property type="entry name" value="WDR46/Utp7"/>
</dbReference>
<comment type="function">
    <text evidence="1">Involved in nucleolar processing of pre-18S ribosomal RNA.</text>
</comment>
<dbReference type="InterPro" id="IPR012952">
    <property type="entry name" value="BING4_C_dom"/>
</dbReference>
<dbReference type="STRING" id="1382522.W6MHB3"/>
<evidence type="ECO:0000256" key="6">
    <source>
        <dbReference type="ARBA" id="ARBA00023242"/>
    </source>
</evidence>
<evidence type="ECO:0000259" key="10">
    <source>
        <dbReference type="SMART" id="SM01033"/>
    </source>
</evidence>
<dbReference type="GO" id="GO:0000472">
    <property type="term" value="P:endonucleolytic cleavage to generate mature 5'-end of SSU-rRNA from (SSU-rRNA, 5.8S rRNA, LSU-rRNA)"/>
    <property type="evidence" value="ECO:0007669"/>
    <property type="project" value="EnsemblFungi"/>
</dbReference>
<dbReference type="InterPro" id="IPR036322">
    <property type="entry name" value="WD40_repeat_dom_sf"/>
</dbReference>
<comment type="subcellular location">
    <subcellularLocation>
        <location evidence="2">Nucleus</location>
        <location evidence="2">Nucleolus</location>
    </subcellularLocation>
</comment>
<dbReference type="FunFam" id="2.130.10.10:FF:000378">
    <property type="entry name" value="U3 small nucleolar RNA-associated protein 7"/>
    <property type="match status" value="1"/>
</dbReference>
<dbReference type="GO" id="GO:0000447">
    <property type="term" value="P:endonucleolytic cleavage in ITS1 to separate SSU-rRNA from 5.8S rRNA and LSU-rRNA from tricistronic rRNA transcript (SSU-rRNA, 5.8S rRNA, LSU-rRNA)"/>
    <property type="evidence" value="ECO:0007669"/>
    <property type="project" value="EnsemblFungi"/>
</dbReference>
<proteinExistence type="predicted"/>
<feature type="compositionally biased region" description="Basic residues" evidence="9">
    <location>
        <begin position="471"/>
        <end position="480"/>
    </location>
</feature>
<dbReference type="OrthoDB" id="10251154at2759"/>
<dbReference type="GO" id="GO:0030686">
    <property type="term" value="C:90S preribosome"/>
    <property type="evidence" value="ECO:0007669"/>
    <property type="project" value="TreeGrafter"/>
</dbReference>
<dbReference type="Pfam" id="PF00400">
    <property type="entry name" value="WD40"/>
    <property type="match status" value="1"/>
</dbReference>
<keyword evidence="4 8" id="KW-0853">WD repeat</keyword>
<reference evidence="11" key="1">
    <citation type="submission" date="2013-12" db="EMBL/GenBank/DDBJ databases">
        <authorList>
            <person name="Genoscope - CEA"/>
        </authorList>
    </citation>
    <scope>NUCLEOTIDE SEQUENCE</scope>
    <source>
        <strain evidence="11">CBS 1993</strain>
    </source>
</reference>
<feature type="region of interest" description="Disordered" evidence="9">
    <location>
        <begin position="1"/>
        <end position="31"/>
    </location>
</feature>
<evidence type="ECO:0000313" key="12">
    <source>
        <dbReference type="Proteomes" id="UP000019384"/>
    </source>
</evidence>
<feature type="domain" description="BING4 C-terminal" evidence="10">
    <location>
        <begin position="343"/>
        <end position="422"/>
    </location>
</feature>